<name>A0A0B2W340_TOXCA</name>
<feature type="domain" description="Methyltransferase type 11" evidence="3">
    <location>
        <begin position="90"/>
        <end position="176"/>
    </location>
</feature>
<dbReference type="Proteomes" id="UP000031036">
    <property type="component" value="Unassembled WGS sequence"/>
</dbReference>
<gene>
    <name evidence="4" type="ORF">Tcan_08875</name>
    <name evidence="5" type="ORF">Tcan_08908</name>
    <name evidence="6" type="ORF">TCNE_LOCUS15724</name>
</gene>
<dbReference type="CDD" id="cd02440">
    <property type="entry name" value="AdoMet_MTases"/>
    <property type="match status" value="1"/>
</dbReference>
<dbReference type="OMA" id="IRTTYCA"/>
<keyword evidence="7" id="KW-1185">Reference proteome</keyword>
<evidence type="ECO:0000313" key="4">
    <source>
        <dbReference type="EMBL" id="KHN88054.1"/>
    </source>
</evidence>
<reference evidence="5 7" key="1">
    <citation type="submission" date="2014-11" db="EMBL/GenBank/DDBJ databases">
        <title>Genetic blueprint of the zoonotic pathogen Toxocara canis.</title>
        <authorList>
            <person name="Zhu X.-Q."/>
            <person name="Korhonen P.K."/>
            <person name="Cai H."/>
            <person name="Young N.D."/>
            <person name="Nejsum P."/>
            <person name="von Samson-Himmelstjerna G."/>
            <person name="Boag P.R."/>
            <person name="Tan P."/>
            <person name="Li Q."/>
            <person name="Min J."/>
            <person name="Yang Y."/>
            <person name="Wang X."/>
            <person name="Fang X."/>
            <person name="Hall R.S."/>
            <person name="Hofmann A."/>
            <person name="Sternberg P.W."/>
            <person name="Jex A.R."/>
            <person name="Gasser R.B."/>
        </authorList>
    </citation>
    <scope>NUCLEOTIDE SEQUENCE [LARGE SCALE GENOMIC DNA]</scope>
    <source>
        <strain evidence="5">PN_DK_2014</strain>
    </source>
</reference>
<evidence type="ECO:0000313" key="6">
    <source>
        <dbReference type="EMBL" id="VDM47045.1"/>
    </source>
</evidence>
<reference evidence="6" key="2">
    <citation type="submission" date="2018-11" db="EMBL/GenBank/DDBJ databases">
        <authorList>
            <consortium name="Pathogen Informatics"/>
        </authorList>
    </citation>
    <scope>NUCLEOTIDE SEQUENCE [LARGE SCALE GENOMIC DNA]</scope>
</reference>
<dbReference type="GO" id="GO:0005783">
    <property type="term" value="C:endoplasmic reticulum"/>
    <property type="evidence" value="ECO:0007669"/>
    <property type="project" value="TreeGrafter"/>
</dbReference>
<dbReference type="PANTHER" id="PTHR44068">
    <property type="entry name" value="ZGC:194242"/>
    <property type="match status" value="1"/>
</dbReference>
<dbReference type="Gene3D" id="3.40.50.150">
    <property type="entry name" value="Vaccinia Virus protein VP39"/>
    <property type="match status" value="1"/>
</dbReference>
<keyword evidence="5" id="KW-0489">Methyltransferase</keyword>
<dbReference type="EMBL" id="JPKZ01000272">
    <property type="protein sequence ID" value="KHN88054.1"/>
    <property type="molecule type" value="Genomic_DNA"/>
</dbReference>
<dbReference type="GO" id="GO:0032259">
    <property type="term" value="P:methylation"/>
    <property type="evidence" value="ECO:0007669"/>
    <property type="project" value="UniProtKB-KW"/>
</dbReference>
<dbReference type="SUPFAM" id="SSF53335">
    <property type="entry name" value="S-adenosyl-L-methionine-dependent methyltransferases"/>
    <property type="match status" value="1"/>
</dbReference>
<evidence type="ECO:0000259" key="3">
    <source>
        <dbReference type="Pfam" id="PF08241"/>
    </source>
</evidence>
<dbReference type="GO" id="GO:0003838">
    <property type="term" value="F:sterol 24-C-methyltransferase activity"/>
    <property type="evidence" value="ECO:0007669"/>
    <property type="project" value="TreeGrafter"/>
</dbReference>
<dbReference type="InterPro" id="IPR029063">
    <property type="entry name" value="SAM-dependent_MTases_sf"/>
</dbReference>
<keyword evidence="1 5" id="KW-0808">Transferase</keyword>
<dbReference type="Pfam" id="PF08241">
    <property type="entry name" value="Methyltransf_11"/>
    <property type="match status" value="1"/>
</dbReference>
<evidence type="ECO:0000256" key="2">
    <source>
        <dbReference type="ARBA" id="ARBA00038188"/>
    </source>
</evidence>
<protein>
    <submittedName>
        <fullName evidence="5">Phthiotriol/phenolphthiotriol dimycocerosates methyltransferase</fullName>
    </submittedName>
</protein>
<organism evidence="5 7">
    <name type="scientific">Toxocara canis</name>
    <name type="common">Canine roundworm</name>
    <dbReference type="NCBI Taxonomy" id="6265"/>
    <lineage>
        <taxon>Eukaryota</taxon>
        <taxon>Metazoa</taxon>
        <taxon>Ecdysozoa</taxon>
        <taxon>Nematoda</taxon>
        <taxon>Chromadorea</taxon>
        <taxon>Rhabditida</taxon>
        <taxon>Spirurina</taxon>
        <taxon>Ascaridomorpha</taxon>
        <taxon>Ascaridoidea</taxon>
        <taxon>Toxocaridae</taxon>
        <taxon>Toxocara</taxon>
    </lineage>
</organism>
<dbReference type="EMBL" id="JPKZ01000272">
    <property type="protein sequence ID" value="KHN88084.1"/>
    <property type="molecule type" value="Genomic_DNA"/>
</dbReference>
<dbReference type="STRING" id="6265.A0A0B2W340"/>
<dbReference type="GO" id="GO:0016126">
    <property type="term" value="P:sterol biosynthetic process"/>
    <property type="evidence" value="ECO:0007669"/>
    <property type="project" value="TreeGrafter"/>
</dbReference>
<proteinExistence type="inferred from homology"/>
<comment type="similarity">
    <text evidence="2">Belongs to the class I-like SAM-binding methyltransferase superfamily. Erg6/SMT family.</text>
</comment>
<dbReference type="AlphaFoldDB" id="A0A0B2W340"/>
<dbReference type="OrthoDB" id="506498at2759"/>
<dbReference type="PANTHER" id="PTHR44068:SF1">
    <property type="entry name" value="HYPOTHETICAL LOC100005854"/>
    <property type="match status" value="1"/>
</dbReference>
<dbReference type="EMBL" id="UYWY01023055">
    <property type="protein sequence ID" value="VDM47045.1"/>
    <property type="molecule type" value="Genomic_DNA"/>
</dbReference>
<dbReference type="InterPro" id="IPR050447">
    <property type="entry name" value="Erg6_SMT_methyltransf"/>
</dbReference>
<evidence type="ECO:0000313" key="5">
    <source>
        <dbReference type="EMBL" id="KHN88084.1"/>
    </source>
</evidence>
<sequence length="272" mass="31739">MLYKLIELGNRFYYYLFDRLILYPLLRCLRDKFDIRFLNLGYKPKQGEKTLAIVSGLNEDDEAHEAHIYLYEKTLSLCPEYTSLGTKRLLEVGCGHGGGIEWLMRAHPEMEQVVGVDCVVVNDLDGRIIEGSAERIPYEDNSFDIVLNIESSHLYKDEAAFYRECVRVLRPGGYVCWTDIRYLHKMRKTLNDANRAGLLMITFVDITHQVLRGIHQTSARYDRMLDNAPWIVRLFQDSLRATYCAPGTQPYMRLVRREKIYVCACWRNAKFS</sequence>
<dbReference type="InterPro" id="IPR013216">
    <property type="entry name" value="Methyltransf_11"/>
</dbReference>
<evidence type="ECO:0000313" key="7">
    <source>
        <dbReference type="Proteomes" id="UP000031036"/>
    </source>
</evidence>
<evidence type="ECO:0000256" key="1">
    <source>
        <dbReference type="ARBA" id="ARBA00022679"/>
    </source>
</evidence>
<accession>A0A0B2W340</accession>